<reference evidence="3 4" key="1">
    <citation type="submission" date="2019-10" db="EMBL/GenBank/DDBJ databases">
        <authorList>
            <person name="Karimi E."/>
        </authorList>
    </citation>
    <scope>NUCLEOTIDE SEQUENCE [LARGE SCALE GENOMIC DNA]</scope>
    <source>
        <strain evidence="3">Exiguobacterium sp. 9Y</strain>
    </source>
</reference>
<evidence type="ECO:0000256" key="1">
    <source>
        <dbReference type="SAM" id="Phobius"/>
    </source>
</evidence>
<dbReference type="SUPFAM" id="SSF53474">
    <property type="entry name" value="alpha/beta-Hydrolases"/>
    <property type="match status" value="1"/>
</dbReference>
<dbReference type="InterPro" id="IPR029058">
    <property type="entry name" value="AB_hydrolase_fold"/>
</dbReference>
<keyword evidence="3" id="KW-0378">Hydrolase</keyword>
<keyword evidence="1" id="KW-1133">Transmembrane helix</keyword>
<dbReference type="PANTHER" id="PTHR43358:SF4">
    <property type="entry name" value="ALPHA_BETA HYDROLASE FOLD-1 DOMAIN-CONTAINING PROTEIN"/>
    <property type="match status" value="1"/>
</dbReference>
<dbReference type="RefSeq" id="WP_159172454.1">
    <property type="nucleotide sequence ID" value="NZ_LR732308.1"/>
</dbReference>
<proteinExistence type="predicted"/>
<feature type="domain" description="Serine aminopeptidase S33" evidence="2">
    <location>
        <begin position="235"/>
        <end position="286"/>
    </location>
</feature>
<evidence type="ECO:0000313" key="4">
    <source>
        <dbReference type="Proteomes" id="UP000439752"/>
    </source>
</evidence>
<dbReference type="InterPro" id="IPR052920">
    <property type="entry name" value="DNA-binding_regulatory"/>
</dbReference>
<evidence type="ECO:0000313" key="3">
    <source>
        <dbReference type="EMBL" id="VWX38492.1"/>
    </source>
</evidence>
<evidence type="ECO:0000259" key="2">
    <source>
        <dbReference type="Pfam" id="PF12146"/>
    </source>
</evidence>
<accession>A0A653IH77</accession>
<dbReference type="InterPro" id="IPR022742">
    <property type="entry name" value="Hydrolase_4"/>
</dbReference>
<keyword evidence="4" id="KW-1185">Reference proteome</keyword>
<keyword evidence="1" id="KW-0812">Transmembrane</keyword>
<organism evidence="3 4">
    <name type="scientific">Exiguobacterium oxidotolerans</name>
    <dbReference type="NCBI Taxonomy" id="223958"/>
    <lineage>
        <taxon>Bacteria</taxon>
        <taxon>Bacillati</taxon>
        <taxon>Bacillota</taxon>
        <taxon>Bacilli</taxon>
        <taxon>Bacillales</taxon>
        <taxon>Bacillales Family XII. Incertae Sedis</taxon>
        <taxon>Exiguobacterium</taxon>
    </lineage>
</organism>
<protein>
    <submittedName>
        <fullName evidence="3">Alpha/beta hydrolase</fullName>
    </submittedName>
</protein>
<feature type="domain" description="Serine aminopeptidase S33" evidence="2">
    <location>
        <begin position="86"/>
        <end position="200"/>
    </location>
</feature>
<dbReference type="Gene3D" id="3.40.50.1820">
    <property type="entry name" value="alpha/beta hydrolase"/>
    <property type="match status" value="1"/>
</dbReference>
<sequence>MRTGTKIGLGVIGSGMLAASYYFYEMAIATNPKPFLTNNRDLSDEMVRLMQPGQTWIKEQPLELVATQAHDGLTLRAHYLPPLVPSDRVVILVHGYGGVGTDLAGFAYLYHQAGFHVLMPDNRGHGKSDGNYIGFGWHDRQDCLRWIDYLVGRVGTTSSVFLHGVSMGGATVLMTSGETLPAQVKGIISDCAYTSVNAVLAYQMKRMYRLPHFPFLAMTSVLTKLKAGYFFSEASALKQVKKATVPILFIHGDADTFVPTSMVYELYNACQTEKELVVIPNAAHAMAYFEAPDRYDEVVEAFVRRVLLARDVQI</sequence>
<name>A0A653IH77_9BACL</name>
<dbReference type="EMBL" id="CABWKQ010000034">
    <property type="protein sequence ID" value="VWX38492.1"/>
    <property type="molecule type" value="Genomic_DNA"/>
</dbReference>
<dbReference type="Proteomes" id="UP000439752">
    <property type="component" value="Unassembled WGS sequence"/>
</dbReference>
<dbReference type="AlphaFoldDB" id="A0A653IH77"/>
<dbReference type="PANTHER" id="PTHR43358">
    <property type="entry name" value="ALPHA/BETA-HYDROLASE"/>
    <property type="match status" value="1"/>
</dbReference>
<dbReference type="GO" id="GO:0016787">
    <property type="term" value="F:hydrolase activity"/>
    <property type="evidence" value="ECO:0007669"/>
    <property type="project" value="UniProtKB-KW"/>
</dbReference>
<keyword evidence="1" id="KW-0472">Membrane</keyword>
<gene>
    <name evidence="3" type="ORF">EXIGUO9Y_40006</name>
</gene>
<feature type="transmembrane region" description="Helical" evidence="1">
    <location>
        <begin position="7"/>
        <end position="24"/>
    </location>
</feature>
<dbReference type="Pfam" id="PF12146">
    <property type="entry name" value="Hydrolase_4"/>
    <property type="match status" value="2"/>
</dbReference>